<dbReference type="Proteomes" id="UP000076858">
    <property type="component" value="Unassembled WGS sequence"/>
</dbReference>
<evidence type="ECO:0000313" key="1">
    <source>
        <dbReference type="EMBL" id="KZS16117.1"/>
    </source>
</evidence>
<evidence type="ECO:0000313" key="2">
    <source>
        <dbReference type="Proteomes" id="UP000076858"/>
    </source>
</evidence>
<comment type="caution">
    <text evidence="1">The sequence shown here is derived from an EMBL/GenBank/DDBJ whole genome shotgun (WGS) entry which is preliminary data.</text>
</comment>
<organism evidence="1 2">
    <name type="scientific">Daphnia magna</name>
    <dbReference type="NCBI Taxonomy" id="35525"/>
    <lineage>
        <taxon>Eukaryota</taxon>
        <taxon>Metazoa</taxon>
        <taxon>Ecdysozoa</taxon>
        <taxon>Arthropoda</taxon>
        <taxon>Crustacea</taxon>
        <taxon>Branchiopoda</taxon>
        <taxon>Diplostraca</taxon>
        <taxon>Cladocera</taxon>
        <taxon>Anomopoda</taxon>
        <taxon>Daphniidae</taxon>
        <taxon>Daphnia</taxon>
    </lineage>
</organism>
<name>A0A164ZA88_9CRUS</name>
<proteinExistence type="predicted"/>
<sequence length="40" mass="4252">MGAMETWFLAWNNPGKADSLLKCCDQGTGGAPLKGCFGQF</sequence>
<dbReference type="EMBL" id="LRGB01000763">
    <property type="protein sequence ID" value="KZS16117.1"/>
    <property type="molecule type" value="Genomic_DNA"/>
</dbReference>
<reference evidence="1 2" key="1">
    <citation type="submission" date="2016-03" db="EMBL/GenBank/DDBJ databases">
        <title>EvidentialGene: Evidence-directed Construction of Genes on Genomes.</title>
        <authorList>
            <person name="Gilbert D.G."/>
            <person name="Choi J.-H."/>
            <person name="Mockaitis K."/>
            <person name="Colbourne J."/>
            <person name="Pfrender M."/>
        </authorList>
    </citation>
    <scope>NUCLEOTIDE SEQUENCE [LARGE SCALE GENOMIC DNA]</scope>
    <source>
        <strain evidence="1 2">Xinb3</strain>
        <tissue evidence="1">Complete organism</tissue>
    </source>
</reference>
<gene>
    <name evidence="1" type="ORF">APZ42_018228</name>
</gene>
<keyword evidence="2" id="KW-1185">Reference proteome</keyword>
<dbReference type="AlphaFoldDB" id="A0A164ZA88"/>
<accession>A0A164ZA88</accession>
<protein>
    <submittedName>
        <fullName evidence="1">Uncharacterized protein</fullName>
    </submittedName>
</protein>